<dbReference type="Proteomes" id="UP000019423">
    <property type="component" value="Plasmid pHsw1"/>
</dbReference>
<dbReference type="HOGENOM" id="CLU_3328782_0_0_10"/>
<evidence type="ECO:0000313" key="2">
    <source>
        <dbReference type="EMBL" id="AHJ95461.1"/>
    </source>
</evidence>
<proteinExistence type="predicted"/>
<protein>
    <submittedName>
        <fullName evidence="2">Uncharacterized protein</fullName>
    </submittedName>
</protein>
<evidence type="ECO:0000313" key="3">
    <source>
        <dbReference type="Proteomes" id="UP000019423"/>
    </source>
</evidence>
<keyword evidence="3" id="KW-1185">Reference proteome</keyword>
<organism evidence="2 3">
    <name type="scientific">Hymenobacter swuensis DY53</name>
    <dbReference type="NCBI Taxonomy" id="1227739"/>
    <lineage>
        <taxon>Bacteria</taxon>
        <taxon>Pseudomonadati</taxon>
        <taxon>Bacteroidota</taxon>
        <taxon>Cytophagia</taxon>
        <taxon>Cytophagales</taxon>
        <taxon>Hymenobacteraceae</taxon>
        <taxon>Hymenobacter</taxon>
    </lineage>
</organism>
<dbReference type="PATRIC" id="fig|1227739.3.peg.157"/>
<feature type="region of interest" description="Disordered" evidence="1">
    <location>
        <begin position="1"/>
        <end position="38"/>
    </location>
</feature>
<sequence>MTQRSNPATAANGGSRDGERIREKQRGSCLNWQEALSD</sequence>
<keyword evidence="2" id="KW-0614">Plasmid</keyword>
<dbReference type="EMBL" id="CP007144">
    <property type="protein sequence ID" value="AHJ95461.1"/>
    <property type="molecule type" value="Genomic_DNA"/>
</dbReference>
<name>W8EYR6_9BACT</name>
<accession>W8EYR6</accession>
<dbReference type="AlphaFoldDB" id="W8EYR6"/>
<feature type="compositionally biased region" description="Polar residues" evidence="1">
    <location>
        <begin position="28"/>
        <end position="38"/>
    </location>
</feature>
<feature type="compositionally biased region" description="Basic and acidic residues" evidence="1">
    <location>
        <begin position="16"/>
        <end position="26"/>
    </location>
</feature>
<evidence type="ECO:0000256" key="1">
    <source>
        <dbReference type="SAM" id="MobiDB-lite"/>
    </source>
</evidence>
<dbReference type="KEGG" id="hsw:Hsw_PA0128"/>
<gene>
    <name evidence="2" type="ORF">Hsw_PA0128</name>
</gene>
<geneLocation type="plasmid" evidence="2 3">
    <name>pHsw1</name>
</geneLocation>
<reference evidence="2 3" key="1">
    <citation type="submission" date="2014-01" db="EMBL/GenBank/DDBJ databases">
        <title>Complete sequence of plasmid1 of ionizing-radiation resistance bacterium Hymenobacter swuensis DY53.</title>
        <authorList>
            <person name="Jung J.-H."/>
            <person name="Jeong S.-W."/>
            <person name="Joe M.-H."/>
            <person name="Cho y.-j."/>
            <person name="Kim M.-K."/>
            <person name="Lim S.-Y."/>
        </authorList>
    </citation>
    <scope>NUCLEOTIDE SEQUENCE [LARGE SCALE GENOMIC DNA]</scope>
    <source>
        <strain evidence="2 3">DY53</strain>
        <plasmid evidence="2 3">pHsw1</plasmid>
    </source>
</reference>